<gene>
    <name evidence="2" type="ORF">D5H75_15645</name>
</gene>
<reference evidence="2 3" key="1">
    <citation type="submission" date="2018-09" db="EMBL/GenBank/DDBJ databases">
        <title>YIM 75507 draft genome.</title>
        <authorList>
            <person name="Tang S."/>
            <person name="Feng Y."/>
        </authorList>
    </citation>
    <scope>NUCLEOTIDE SEQUENCE [LARGE SCALE GENOMIC DNA]</scope>
    <source>
        <strain evidence="2 3">YIM 75507</strain>
    </source>
</reference>
<evidence type="ECO:0000256" key="1">
    <source>
        <dbReference type="SAM" id="Phobius"/>
    </source>
</evidence>
<dbReference type="AlphaFoldDB" id="A0A3A4AUE0"/>
<protein>
    <recommendedName>
        <fullName evidence="4">TrbC/VIRB2 family protein</fullName>
    </recommendedName>
</protein>
<comment type="caution">
    <text evidence="2">The sequence shown here is derived from an EMBL/GenBank/DDBJ whole genome shotgun (WGS) entry which is preliminary data.</text>
</comment>
<accession>A0A3A4AUE0</accession>
<evidence type="ECO:0000313" key="3">
    <source>
        <dbReference type="Proteomes" id="UP000265768"/>
    </source>
</evidence>
<dbReference type="EMBL" id="QZEY01000005">
    <property type="protein sequence ID" value="RJL32239.1"/>
    <property type="molecule type" value="Genomic_DNA"/>
</dbReference>
<sequence>MPYRCRPYRIATRLTPRFLFVAIAVLVLLGVAVGSAKAASAGPSGFRSLAAPASLDQVITNLRNWLVGLLVGLATLMATIGGLRYLLAGGDPGEVGKAKNTLRFAAFGYAIAALAPLLVRVLKSIVGV</sequence>
<evidence type="ECO:0000313" key="2">
    <source>
        <dbReference type="EMBL" id="RJL32239.1"/>
    </source>
</evidence>
<feature type="transmembrane region" description="Helical" evidence="1">
    <location>
        <begin position="100"/>
        <end position="119"/>
    </location>
</feature>
<evidence type="ECO:0008006" key="4">
    <source>
        <dbReference type="Google" id="ProtNLM"/>
    </source>
</evidence>
<dbReference type="Pfam" id="PF18895">
    <property type="entry name" value="T4SS_pilin"/>
    <property type="match status" value="1"/>
</dbReference>
<keyword evidence="3" id="KW-1185">Reference proteome</keyword>
<proteinExistence type="predicted"/>
<dbReference type="InterPro" id="IPR043993">
    <property type="entry name" value="T4SS_pilin"/>
</dbReference>
<dbReference type="Proteomes" id="UP000265768">
    <property type="component" value="Unassembled WGS sequence"/>
</dbReference>
<organism evidence="2 3">
    <name type="scientific">Bailinhaonella thermotolerans</name>
    <dbReference type="NCBI Taxonomy" id="1070861"/>
    <lineage>
        <taxon>Bacteria</taxon>
        <taxon>Bacillati</taxon>
        <taxon>Actinomycetota</taxon>
        <taxon>Actinomycetes</taxon>
        <taxon>Streptosporangiales</taxon>
        <taxon>Streptosporangiaceae</taxon>
        <taxon>Bailinhaonella</taxon>
    </lineage>
</organism>
<keyword evidence="1" id="KW-0812">Transmembrane</keyword>
<name>A0A3A4AUE0_9ACTN</name>
<dbReference type="OrthoDB" id="4566527at2"/>
<keyword evidence="1" id="KW-1133">Transmembrane helix</keyword>
<feature type="transmembrane region" description="Helical" evidence="1">
    <location>
        <begin position="65"/>
        <end position="88"/>
    </location>
</feature>
<keyword evidence="1" id="KW-0472">Membrane</keyword>